<sequence length="90" mass="8998">MLILDLDYLDSVSEENTMHLHGGGKALAFTAYLARAFGPSTYTGTLAVNQAVAGTSSPSASSYAEAIAISGGSSASSSATSVFSLSSVSN</sequence>
<evidence type="ECO:0000313" key="1">
    <source>
        <dbReference type="EMBL" id="QDL07672.1"/>
    </source>
</evidence>
<dbReference type="AlphaFoldDB" id="A0A856MAC8"/>
<dbReference type="Proteomes" id="UP000503129">
    <property type="component" value="Chromosome"/>
</dbReference>
<dbReference type="EMBL" id="CP030118">
    <property type="protein sequence ID" value="QDL07672.1"/>
    <property type="molecule type" value="Genomic_DNA"/>
</dbReference>
<keyword evidence="2" id="KW-1185">Reference proteome</keyword>
<gene>
    <name evidence="1" type="ORF">DP114_06970</name>
</gene>
<dbReference type="KEGG" id="bsen:DP114_06970"/>
<evidence type="ECO:0000313" key="2">
    <source>
        <dbReference type="Proteomes" id="UP000503129"/>
    </source>
</evidence>
<accession>A0A856MAC8</accession>
<dbReference type="RefSeq" id="WP_169265291.1">
    <property type="nucleotide sequence ID" value="NZ_CAWOXK010000001.1"/>
</dbReference>
<protein>
    <submittedName>
        <fullName evidence="1">Uncharacterized protein</fullName>
    </submittedName>
</protein>
<name>A0A856MAC8_9CYAN</name>
<reference evidence="1 2" key="1">
    <citation type="submission" date="2018-06" db="EMBL/GenBank/DDBJ databases">
        <title>Comparative genomics of Brasilonema spp. strains.</title>
        <authorList>
            <person name="Alvarenga D.O."/>
            <person name="Fiore M.F."/>
            <person name="Varani A.M."/>
        </authorList>
    </citation>
    <scope>NUCLEOTIDE SEQUENCE [LARGE SCALE GENOMIC DNA]</scope>
    <source>
        <strain evidence="1 2">CENA114</strain>
    </source>
</reference>
<proteinExistence type="predicted"/>
<organism evidence="1 2">
    <name type="scientific">Brasilonema sennae CENA114</name>
    <dbReference type="NCBI Taxonomy" id="415709"/>
    <lineage>
        <taxon>Bacteria</taxon>
        <taxon>Bacillati</taxon>
        <taxon>Cyanobacteriota</taxon>
        <taxon>Cyanophyceae</taxon>
        <taxon>Nostocales</taxon>
        <taxon>Scytonemataceae</taxon>
        <taxon>Brasilonema</taxon>
        <taxon>Bromeliae group (in: Brasilonema)</taxon>
    </lineage>
</organism>